<name>A0AAW1PM65_9CHLO</name>
<dbReference type="Gene3D" id="2.60.120.10">
    <property type="entry name" value="Jelly Rolls"/>
    <property type="match status" value="1"/>
</dbReference>
<evidence type="ECO:0000313" key="4">
    <source>
        <dbReference type="Proteomes" id="UP001489004"/>
    </source>
</evidence>
<dbReference type="Pfam" id="PF07883">
    <property type="entry name" value="Cupin_2"/>
    <property type="match status" value="1"/>
</dbReference>
<accession>A0AAW1PM65</accession>
<sequence length="178" mass="19295">MQTHPASGRPAVAVFSADELASLQDQAQFKPHRFNPNALKSAVRLDEKSGLEHTAITLVRAKAGHDSTAFHTHRLTEEWVYILSGTGTLALLPEGSTTPQERPVGPGDFHAFPRLSAAHKMTAGPDQDLVFLCGGERSKPFDVCDYPEADKTLLIDNTTDVPNPQWVDSSALQGGRPK</sequence>
<gene>
    <name evidence="3" type="ORF">WJX72_012257</name>
</gene>
<comment type="caution">
    <text evidence="3">The sequence shown here is derived from an EMBL/GenBank/DDBJ whole genome shotgun (WGS) entry which is preliminary data.</text>
</comment>
<reference evidence="3 4" key="1">
    <citation type="journal article" date="2024" name="Nat. Commun.">
        <title>Phylogenomics reveals the evolutionary origins of lichenization in chlorophyte algae.</title>
        <authorList>
            <person name="Puginier C."/>
            <person name="Libourel C."/>
            <person name="Otte J."/>
            <person name="Skaloud P."/>
            <person name="Haon M."/>
            <person name="Grisel S."/>
            <person name="Petersen M."/>
            <person name="Berrin J.G."/>
            <person name="Delaux P.M."/>
            <person name="Dal Grande F."/>
            <person name="Keller J."/>
        </authorList>
    </citation>
    <scope>NUCLEOTIDE SEQUENCE [LARGE SCALE GENOMIC DNA]</scope>
    <source>
        <strain evidence="3 4">SAG 2043</strain>
    </source>
</reference>
<dbReference type="SUPFAM" id="SSF51182">
    <property type="entry name" value="RmlC-like cupins"/>
    <property type="match status" value="1"/>
</dbReference>
<dbReference type="InterPro" id="IPR011051">
    <property type="entry name" value="RmlC_Cupin_sf"/>
</dbReference>
<evidence type="ECO:0000313" key="3">
    <source>
        <dbReference type="EMBL" id="KAK9810531.1"/>
    </source>
</evidence>
<feature type="compositionally biased region" description="Polar residues" evidence="1">
    <location>
        <begin position="157"/>
        <end position="172"/>
    </location>
</feature>
<proteinExistence type="predicted"/>
<feature type="domain" description="Cupin type-2" evidence="2">
    <location>
        <begin position="59"/>
        <end position="133"/>
    </location>
</feature>
<dbReference type="Proteomes" id="UP001489004">
    <property type="component" value="Unassembled WGS sequence"/>
</dbReference>
<feature type="region of interest" description="Disordered" evidence="1">
    <location>
        <begin position="157"/>
        <end position="178"/>
    </location>
</feature>
<keyword evidence="4" id="KW-1185">Reference proteome</keyword>
<protein>
    <recommendedName>
        <fullName evidence="2">Cupin type-2 domain-containing protein</fullName>
    </recommendedName>
</protein>
<dbReference type="InterPro" id="IPR014710">
    <property type="entry name" value="RmlC-like_jellyroll"/>
</dbReference>
<dbReference type="AlphaFoldDB" id="A0AAW1PM65"/>
<organism evidence="3 4">
    <name type="scientific">[Myrmecia] bisecta</name>
    <dbReference type="NCBI Taxonomy" id="41462"/>
    <lineage>
        <taxon>Eukaryota</taxon>
        <taxon>Viridiplantae</taxon>
        <taxon>Chlorophyta</taxon>
        <taxon>core chlorophytes</taxon>
        <taxon>Trebouxiophyceae</taxon>
        <taxon>Trebouxiales</taxon>
        <taxon>Trebouxiaceae</taxon>
        <taxon>Myrmecia</taxon>
    </lineage>
</organism>
<dbReference type="InterPro" id="IPR013096">
    <property type="entry name" value="Cupin_2"/>
</dbReference>
<evidence type="ECO:0000259" key="2">
    <source>
        <dbReference type="Pfam" id="PF07883"/>
    </source>
</evidence>
<dbReference type="EMBL" id="JALJOR010000010">
    <property type="protein sequence ID" value="KAK9810531.1"/>
    <property type="molecule type" value="Genomic_DNA"/>
</dbReference>
<evidence type="ECO:0000256" key="1">
    <source>
        <dbReference type="SAM" id="MobiDB-lite"/>
    </source>
</evidence>